<evidence type="ECO:0000313" key="3">
    <source>
        <dbReference type="EMBL" id="HIZ74878.1"/>
    </source>
</evidence>
<dbReference type="EMBL" id="DXAY01000150">
    <property type="protein sequence ID" value="HIZ74878.1"/>
    <property type="molecule type" value="Genomic_DNA"/>
</dbReference>
<dbReference type="Proteomes" id="UP000824116">
    <property type="component" value="Unassembled WGS sequence"/>
</dbReference>
<reference evidence="3" key="1">
    <citation type="journal article" date="2021" name="PeerJ">
        <title>Extensive microbial diversity within the chicken gut microbiome revealed by metagenomics and culture.</title>
        <authorList>
            <person name="Gilroy R."/>
            <person name="Ravi A."/>
            <person name="Getino M."/>
            <person name="Pursley I."/>
            <person name="Horton D.L."/>
            <person name="Alikhan N.F."/>
            <person name="Baker D."/>
            <person name="Gharbi K."/>
            <person name="Hall N."/>
            <person name="Watson M."/>
            <person name="Adriaenssens E.M."/>
            <person name="Foster-Nyarko E."/>
            <person name="Jarju S."/>
            <person name="Secka A."/>
            <person name="Antonio M."/>
            <person name="Oren A."/>
            <person name="Chaudhuri R.R."/>
            <person name="La Ragione R."/>
            <person name="Hildebrand F."/>
            <person name="Pallen M.J."/>
        </authorList>
    </citation>
    <scope>NUCLEOTIDE SEQUENCE</scope>
    <source>
        <strain evidence="3">CHK196-3914</strain>
    </source>
</reference>
<keyword evidence="2" id="KW-0812">Transmembrane</keyword>
<dbReference type="AlphaFoldDB" id="A0A9D2G845"/>
<keyword evidence="2" id="KW-1133">Transmembrane helix</keyword>
<name>A0A9D2G845_9FIRM</name>
<evidence type="ECO:0000256" key="1">
    <source>
        <dbReference type="SAM" id="MobiDB-lite"/>
    </source>
</evidence>
<evidence type="ECO:0000313" key="4">
    <source>
        <dbReference type="Proteomes" id="UP000824116"/>
    </source>
</evidence>
<proteinExistence type="predicted"/>
<feature type="region of interest" description="Disordered" evidence="1">
    <location>
        <begin position="1"/>
        <end position="21"/>
    </location>
</feature>
<evidence type="ECO:0000256" key="2">
    <source>
        <dbReference type="SAM" id="Phobius"/>
    </source>
</evidence>
<comment type="caution">
    <text evidence="3">The sequence shown here is derived from an EMBL/GenBank/DDBJ whole genome shotgun (WGS) entry which is preliminary data.</text>
</comment>
<accession>A0A9D2G845</accession>
<feature type="compositionally biased region" description="Basic and acidic residues" evidence="1">
    <location>
        <begin position="1"/>
        <end position="20"/>
    </location>
</feature>
<sequence>MEKHESDMTPKEKRQAERAKLRGMSPGEKAGYLWTYYKIWLFIPIVLIIVIWQGVQIYHNAQEVELLSVGVADTDLETEEGKSVLESDLLEALGTGDEHEVITLDTGISSGEDSASVMKRATVIGAGTMDMLICGEELYDEYDSQGAFADWEEILGEDYGKYADCFDNGRLDLSKSARWDSYRLVSYEPVYAGVFSGSDKTEAICQFAEYFLSDMQ</sequence>
<reference evidence="3" key="2">
    <citation type="submission" date="2021-04" db="EMBL/GenBank/DDBJ databases">
        <authorList>
            <person name="Gilroy R."/>
        </authorList>
    </citation>
    <scope>NUCLEOTIDE SEQUENCE</scope>
    <source>
        <strain evidence="3">CHK196-3914</strain>
    </source>
</reference>
<keyword evidence="2" id="KW-0472">Membrane</keyword>
<feature type="transmembrane region" description="Helical" evidence="2">
    <location>
        <begin position="34"/>
        <end position="52"/>
    </location>
</feature>
<gene>
    <name evidence="3" type="ORF">H9723_06510</name>
</gene>
<organism evidence="3 4">
    <name type="scientific">Candidatus Mediterraneibacter stercoravium</name>
    <dbReference type="NCBI Taxonomy" id="2838685"/>
    <lineage>
        <taxon>Bacteria</taxon>
        <taxon>Bacillati</taxon>
        <taxon>Bacillota</taxon>
        <taxon>Clostridia</taxon>
        <taxon>Lachnospirales</taxon>
        <taxon>Lachnospiraceae</taxon>
        <taxon>Mediterraneibacter</taxon>
    </lineage>
</organism>
<protein>
    <submittedName>
        <fullName evidence="3">Uncharacterized protein</fullName>
    </submittedName>
</protein>